<evidence type="ECO:0000256" key="4">
    <source>
        <dbReference type="PROSITE-ProRule" id="PRU00409"/>
    </source>
</evidence>
<keyword evidence="3 4" id="KW-0067">ATP-binding</keyword>
<keyword evidence="1" id="KW-0436">Ligase</keyword>
<dbReference type="EMBL" id="BAAAUF010000041">
    <property type="protein sequence ID" value="GAA3055569.1"/>
    <property type="molecule type" value="Genomic_DNA"/>
</dbReference>
<accession>A0ABP6LQA6</accession>
<dbReference type="Gene3D" id="3.40.50.20">
    <property type="match status" value="1"/>
</dbReference>
<dbReference type="SUPFAM" id="SSF56059">
    <property type="entry name" value="Glutathione synthetase ATP-binding domain-like"/>
    <property type="match status" value="1"/>
</dbReference>
<keyword evidence="7" id="KW-1185">Reference proteome</keyword>
<proteinExistence type="predicted"/>
<dbReference type="RefSeq" id="WP_234514912.1">
    <property type="nucleotide sequence ID" value="NZ_BAAAUF010000041.1"/>
</dbReference>
<evidence type="ECO:0000256" key="1">
    <source>
        <dbReference type="ARBA" id="ARBA00022598"/>
    </source>
</evidence>
<dbReference type="Gene3D" id="3.30.1490.20">
    <property type="entry name" value="ATP-grasp fold, A domain"/>
    <property type="match status" value="1"/>
</dbReference>
<dbReference type="PROSITE" id="PS50975">
    <property type="entry name" value="ATP_GRASP"/>
    <property type="match status" value="1"/>
</dbReference>
<dbReference type="Proteomes" id="UP001501532">
    <property type="component" value="Unassembled WGS sequence"/>
</dbReference>
<gene>
    <name evidence="6" type="ORF">GCM10010448_43740</name>
</gene>
<dbReference type="InterPro" id="IPR013815">
    <property type="entry name" value="ATP_grasp_subdomain_1"/>
</dbReference>
<name>A0ABP6LQA6_9ACTN</name>
<keyword evidence="2 4" id="KW-0547">Nucleotide-binding</keyword>
<protein>
    <submittedName>
        <fullName evidence="6">ATP-grasp domain-containing protein</fullName>
    </submittedName>
</protein>
<dbReference type="InterPro" id="IPR052032">
    <property type="entry name" value="ATP-dep_AA_Ligase"/>
</dbReference>
<sequence length="415" mass="43714">MTGQARPRLTVVGSGGQPYREYSFHSLVEDYELTAVLPAPPTWQSRYLADHRVVDCTDPGAIAAAVSELAGPDGRTGVFTWDELVLEATAAAAAKLGLPHMSPTAVARCRDKYLTRSLMAEAGLPSPRHRLVTSADEAADAAAESGWPVVVKPRSLAGSIGVVKATDGDAVRAAFELASKAAYATLPAGEGILVEEYLDGPEISVDSAVFDGEVHCVHVARKRLGFPPYFEEVGHLVTAVTPQSLPPEVVELVRAAHRVLGVDFGVTHAEVRLTPAGPRLVELNGRLGGDLIPLISRMATGIDLVKAAAEIALGRAPRFPAAAERDRARTAEVRFVYPAEDCEVRGVDLEEAAAVPGIVQATVLAPPGTRLLLPPRNPIPRLAALIAVADDEEGTRHALDVAEQKVAADVVPPAG</sequence>
<evidence type="ECO:0000256" key="2">
    <source>
        <dbReference type="ARBA" id="ARBA00022741"/>
    </source>
</evidence>
<evidence type="ECO:0000313" key="7">
    <source>
        <dbReference type="Proteomes" id="UP001501532"/>
    </source>
</evidence>
<evidence type="ECO:0000256" key="3">
    <source>
        <dbReference type="ARBA" id="ARBA00022840"/>
    </source>
</evidence>
<reference evidence="7" key="1">
    <citation type="journal article" date="2019" name="Int. J. Syst. Evol. Microbiol.">
        <title>The Global Catalogue of Microorganisms (GCM) 10K type strain sequencing project: providing services to taxonomists for standard genome sequencing and annotation.</title>
        <authorList>
            <consortium name="The Broad Institute Genomics Platform"/>
            <consortium name="The Broad Institute Genome Sequencing Center for Infectious Disease"/>
            <person name="Wu L."/>
            <person name="Ma J."/>
        </authorList>
    </citation>
    <scope>NUCLEOTIDE SEQUENCE [LARGE SCALE GENOMIC DNA]</scope>
    <source>
        <strain evidence="7">JCM 9091</strain>
    </source>
</reference>
<comment type="caution">
    <text evidence="6">The sequence shown here is derived from an EMBL/GenBank/DDBJ whole genome shotgun (WGS) entry which is preliminary data.</text>
</comment>
<organism evidence="6 7">
    <name type="scientific">Streptomyces glomeratus</name>
    <dbReference type="NCBI Taxonomy" id="284452"/>
    <lineage>
        <taxon>Bacteria</taxon>
        <taxon>Bacillati</taxon>
        <taxon>Actinomycetota</taxon>
        <taxon>Actinomycetes</taxon>
        <taxon>Kitasatosporales</taxon>
        <taxon>Streptomycetaceae</taxon>
        <taxon>Streptomyces</taxon>
    </lineage>
</organism>
<dbReference type="Gene3D" id="3.30.470.20">
    <property type="entry name" value="ATP-grasp fold, B domain"/>
    <property type="match status" value="1"/>
</dbReference>
<evidence type="ECO:0000259" key="5">
    <source>
        <dbReference type="PROSITE" id="PS50975"/>
    </source>
</evidence>
<dbReference type="InterPro" id="IPR011761">
    <property type="entry name" value="ATP-grasp"/>
</dbReference>
<dbReference type="PANTHER" id="PTHR43585:SF2">
    <property type="entry name" value="ATP-GRASP ENZYME FSQD"/>
    <property type="match status" value="1"/>
</dbReference>
<dbReference type="SMART" id="SM01209">
    <property type="entry name" value="GARS_A"/>
    <property type="match status" value="1"/>
</dbReference>
<dbReference type="PANTHER" id="PTHR43585">
    <property type="entry name" value="FUMIPYRROLE BIOSYNTHESIS PROTEIN C"/>
    <property type="match status" value="1"/>
</dbReference>
<dbReference type="Pfam" id="PF13535">
    <property type="entry name" value="ATP-grasp_4"/>
    <property type="match status" value="1"/>
</dbReference>
<feature type="domain" description="ATP-grasp" evidence="5">
    <location>
        <begin position="116"/>
        <end position="313"/>
    </location>
</feature>
<evidence type="ECO:0000313" key="6">
    <source>
        <dbReference type="EMBL" id="GAA3055569.1"/>
    </source>
</evidence>